<organism evidence="2 3">
    <name type="scientific">Amniculicola lignicola CBS 123094</name>
    <dbReference type="NCBI Taxonomy" id="1392246"/>
    <lineage>
        <taxon>Eukaryota</taxon>
        <taxon>Fungi</taxon>
        <taxon>Dikarya</taxon>
        <taxon>Ascomycota</taxon>
        <taxon>Pezizomycotina</taxon>
        <taxon>Dothideomycetes</taxon>
        <taxon>Pleosporomycetidae</taxon>
        <taxon>Pleosporales</taxon>
        <taxon>Amniculicolaceae</taxon>
        <taxon>Amniculicola</taxon>
    </lineage>
</organism>
<reference evidence="2" key="1">
    <citation type="journal article" date="2020" name="Stud. Mycol.">
        <title>101 Dothideomycetes genomes: a test case for predicting lifestyles and emergence of pathogens.</title>
        <authorList>
            <person name="Haridas S."/>
            <person name="Albert R."/>
            <person name="Binder M."/>
            <person name="Bloem J."/>
            <person name="Labutti K."/>
            <person name="Salamov A."/>
            <person name="Andreopoulos B."/>
            <person name="Baker S."/>
            <person name="Barry K."/>
            <person name="Bills G."/>
            <person name="Bluhm B."/>
            <person name="Cannon C."/>
            <person name="Castanera R."/>
            <person name="Culley D."/>
            <person name="Daum C."/>
            <person name="Ezra D."/>
            <person name="Gonzalez J."/>
            <person name="Henrissat B."/>
            <person name="Kuo A."/>
            <person name="Liang C."/>
            <person name="Lipzen A."/>
            <person name="Lutzoni F."/>
            <person name="Magnuson J."/>
            <person name="Mondo S."/>
            <person name="Nolan M."/>
            <person name="Ohm R."/>
            <person name="Pangilinan J."/>
            <person name="Park H.-J."/>
            <person name="Ramirez L."/>
            <person name="Alfaro M."/>
            <person name="Sun H."/>
            <person name="Tritt A."/>
            <person name="Yoshinaga Y."/>
            <person name="Zwiers L.-H."/>
            <person name="Turgeon B."/>
            <person name="Goodwin S."/>
            <person name="Spatafora J."/>
            <person name="Crous P."/>
            <person name="Grigoriev I."/>
        </authorList>
    </citation>
    <scope>NUCLEOTIDE SEQUENCE</scope>
    <source>
        <strain evidence="2">CBS 123094</strain>
    </source>
</reference>
<dbReference type="EMBL" id="ML977572">
    <property type="protein sequence ID" value="KAF2003550.1"/>
    <property type="molecule type" value="Genomic_DNA"/>
</dbReference>
<dbReference type="AlphaFoldDB" id="A0A6A5WNN5"/>
<sequence>MSRGIEGEMSGNVDEENPDTEDRELENVGWIHALLSKAWELYISICSSMDLNQQNRPLHTEPDYHFTMRCVTGTAVPTHFEMSREGGHHVHPIFLRSQYFSISSGWFSYLTTPLSPLHSTQQMDEFFFVCFQHVSGWYADFNGKTITLMVHRLHSTFYIIVYAVCA</sequence>
<accession>A0A6A5WNN5</accession>
<gene>
    <name evidence="2" type="ORF">P154DRAFT_95686</name>
</gene>
<feature type="region of interest" description="Disordered" evidence="1">
    <location>
        <begin position="1"/>
        <end position="22"/>
    </location>
</feature>
<name>A0A6A5WNN5_9PLEO</name>
<dbReference type="Proteomes" id="UP000799779">
    <property type="component" value="Unassembled WGS sequence"/>
</dbReference>
<protein>
    <submittedName>
        <fullName evidence="2">Uncharacterized protein</fullName>
    </submittedName>
</protein>
<evidence type="ECO:0000313" key="3">
    <source>
        <dbReference type="Proteomes" id="UP000799779"/>
    </source>
</evidence>
<evidence type="ECO:0000256" key="1">
    <source>
        <dbReference type="SAM" id="MobiDB-lite"/>
    </source>
</evidence>
<proteinExistence type="predicted"/>
<keyword evidence="3" id="KW-1185">Reference proteome</keyword>
<feature type="compositionally biased region" description="Acidic residues" evidence="1">
    <location>
        <begin position="13"/>
        <end position="22"/>
    </location>
</feature>
<evidence type="ECO:0000313" key="2">
    <source>
        <dbReference type="EMBL" id="KAF2003550.1"/>
    </source>
</evidence>